<reference evidence="2 3" key="1">
    <citation type="journal article" date="2014" name="Int. J. Syst. Evol. Microbiol.">
        <title>Carboxylicivirga gen. nov. in the family Marinilabiliaceae with two novel species, Carboxylicivirga mesophila sp. nov. and Carboxylicivirga taeanensis sp. nov., and reclassification of Cytophaga fermentans as Saccharicrinis fermentans gen. nov., comb. nov.</title>
        <authorList>
            <person name="Yang S.H."/>
            <person name="Seo H.S."/>
            <person name="Woo J.H."/>
            <person name="Oh H.M."/>
            <person name="Jang H."/>
            <person name="Lee J.H."/>
            <person name="Kim S.J."/>
            <person name="Kwon K.K."/>
        </authorList>
    </citation>
    <scope>NUCLEOTIDE SEQUENCE [LARGE SCALE GENOMIC DNA]</scope>
    <source>
        <strain evidence="2 3">JCM 18290</strain>
    </source>
</reference>
<evidence type="ECO:0000313" key="2">
    <source>
        <dbReference type="EMBL" id="MBS2209989.1"/>
    </source>
</evidence>
<dbReference type="Proteomes" id="UP000721861">
    <property type="component" value="Unassembled WGS sequence"/>
</dbReference>
<dbReference type="SMART" id="SM00881">
    <property type="entry name" value="CoA_binding"/>
    <property type="match status" value="1"/>
</dbReference>
<accession>A0ABS5K4Q0</accession>
<dbReference type="PANTHER" id="PTHR33303:SF2">
    <property type="entry name" value="COA-BINDING DOMAIN-CONTAINING PROTEIN"/>
    <property type="match status" value="1"/>
</dbReference>
<protein>
    <submittedName>
        <fullName evidence="2">CoA-binding protein</fullName>
    </submittedName>
</protein>
<dbReference type="PANTHER" id="PTHR33303">
    <property type="entry name" value="CYTOPLASMIC PROTEIN-RELATED"/>
    <property type="match status" value="1"/>
</dbReference>
<dbReference type="Pfam" id="PF13380">
    <property type="entry name" value="CoA_binding_2"/>
    <property type="match status" value="1"/>
</dbReference>
<evidence type="ECO:0000259" key="1">
    <source>
        <dbReference type="SMART" id="SM00881"/>
    </source>
</evidence>
<name>A0ABS5K4Q0_9BACT</name>
<dbReference type="InterPro" id="IPR003781">
    <property type="entry name" value="CoA-bd"/>
</dbReference>
<dbReference type="SUPFAM" id="SSF51735">
    <property type="entry name" value="NAD(P)-binding Rossmann-fold domains"/>
    <property type="match status" value="1"/>
</dbReference>
<dbReference type="RefSeq" id="WP_212224076.1">
    <property type="nucleotide sequence ID" value="NZ_JAGUCN010000001.1"/>
</dbReference>
<dbReference type="Gene3D" id="3.40.50.720">
    <property type="entry name" value="NAD(P)-binding Rossmann-like Domain"/>
    <property type="match status" value="1"/>
</dbReference>
<keyword evidence="3" id="KW-1185">Reference proteome</keyword>
<sequence length="161" mass="18367">MKFVVPILIIMTVTKQQIDDFLKAQSIAIAGVSTDERKFGRKVFDELVNSGYQVLPINPNTNNINGHLCYPSVKELPDHTESLLIITPKNETDKVLKDAINKGIKNIWVQQFSNTENTIAIAEEYQQEIIHSKCIFMFAEPVKGFHKFHKQLLKVFGRLPN</sequence>
<gene>
    <name evidence="2" type="ORF">KEM09_01140</name>
</gene>
<organism evidence="2 3">
    <name type="scientific">Carboxylicivirga mesophila</name>
    <dbReference type="NCBI Taxonomy" id="1166478"/>
    <lineage>
        <taxon>Bacteria</taxon>
        <taxon>Pseudomonadati</taxon>
        <taxon>Bacteroidota</taxon>
        <taxon>Bacteroidia</taxon>
        <taxon>Marinilabiliales</taxon>
        <taxon>Marinilabiliaceae</taxon>
        <taxon>Carboxylicivirga</taxon>
    </lineage>
</organism>
<comment type="caution">
    <text evidence="2">The sequence shown here is derived from an EMBL/GenBank/DDBJ whole genome shotgun (WGS) entry which is preliminary data.</text>
</comment>
<dbReference type="EMBL" id="JAGUCN010000001">
    <property type="protein sequence ID" value="MBS2209989.1"/>
    <property type="molecule type" value="Genomic_DNA"/>
</dbReference>
<dbReference type="InterPro" id="IPR036291">
    <property type="entry name" value="NAD(P)-bd_dom_sf"/>
</dbReference>
<feature type="domain" description="CoA-binding" evidence="1">
    <location>
        <begin position="21"/>
        <end position="114"/>
    </location>
</feature>
<evidence type="ECO:0000313" key="3">
    <source>
        <dbReference type="Proteomes" id="UP000721861"/>
    </source>
</evidence>
<proteinExistence type="predicted"/>